<dbReference type="EMBL" id="JBEPMB010000004">
    <property type="protein sequence ID" value="MET3614710.1"/>
    <property type="molecule type" value="Genomic_DNA"/>
</dbReference>
<dbReference type="Proteomes" id="UP001549047">
    <property type="component" value="Unassembled WGS sequence"/>
</dbReference>
<accession>A0ABV2J1S5</accession>
<dbReference type="SUPFAM" id="SSF54373">
    <property type="entry name" value="FAD-linked reductases, C-terminal domain"/>
    <property type="match status" value="1"/>
</dbReference>
<evidence type="ECO:0000259" key="2">
    <source>
        <dbReference type="Pfam" id="PF01266"/>
    </source>
</evidence>
<gene>
    <name evidence="3" type="ORF">ABID16_003047</name>
</gene>
<reference evidence="3 4" key="1">
    <citation type="submission" date="2024-06" db="EMBL/GenBank/DDBJ databases">
        <title>Genomic Encyclopedia of Type Strains, Phase IV (KMG-IV): sequencing the most valuable type-strain genomes for metagenomic binning, comparative biology and taxonomic classification.</title>
        <authorList>
            <person name="Goeker M."/>
        </authorList>
    </citation>
    <scope>NUCLEOTIDE SEQUENCE [LARGE SCALE GENOMIC DNA]</scope>
    <source>
        <strain evidence="3 4">DSM 29780</strain>
    </source>
</reference>
<proteinExistence type="predicted"/>
<dbReference type="Gene3D" id="3.30.9.10">
    <property type="entry name" value="D-Amino Acid Oxidase, subunit A, domain 2"/>
    <property type="match status" value="1"/>
</dbReference>
<sequence length="391" mass="41546">MTVGDKAPNLAGQWGHAVDLLVVGGGVMGLWAALKAGRAGLDVLLVDEGRLGQGASYGHLGALMAHMPDKWNAKKQFQFDALLSLETEVRVLETETGLSAGYARSGRLIPLPKPHLRDIAQRHEADAKLNWNAVDGRSFEWRVTDVPPAPGWPQAEGMEGGFVLDTFAARANPRAFTAVLIAAIRALPNVTVLEGVALDNLDAASAGAALSSGETVGFSHAIIAAGYKAFPMLQRLLPAREEPLGMAVKGQSAVMAAEIDPSLPLIFLDGLYVVPHEGGRVAIGSTSENTFDEPFTTDEQLEELIARARQLVPMLKDAPVIDRWAGLRPKAMARDPLVGPLPDAERIIALTGGFKVSFGIAHRLADAAFQSVLGLADVDIPPSFRVPHHLG</sequence>
<evidence type="ECO:0000313" key="4">
    <source>
        <dbReference type="Proteomes" id="UP001549047"/>
    </source>
</evidence>
<dbReference type="InterPro" id="IPR036188">
    <property type="entry name" value="FAD/NAD-bd_sf"/>
</dbReference>
<keyword evidence="1 3" id="KW-0560">Oxidoreductase</keyword>
<organism evidence="3 4">
    <name type="scientific">Rhizobium aquaticum</name>
    <dbReference type="NCBI Taxonomy" id="1549636"/>
    <lineage>
        <taxon>Bacteria</taxon>
        <taxon>Pseudomonadati</taxon>
        <taxon>Pseudomonadota</taxon>
        <taxon>Alphaproteobacteria</taxon>
        <taxon>Hyphomicrobiales</taxon>
        <taxon>Rhizobiaceae</taxon>
        <taxon>Rhizobium/Agrobacterium group</taxon>
        <taxon>Rhizobium</taxon>
    </lineage>
</organism>
<comment type="caution">
    <text evidence="3">The sequence shown here is derived from an EMBL/GenBank/DDBJ whole genome shotgun (WGS) entry which is preliminary data.</text>
</comment>
<dbReference type="EC" id="1.4.3.19" evidence="3"/>
<dbReference type="PANTHER" id="PTHR13847">
    <property type="entry name" value="SARCOSINE DEHYDROGENASE-RELATED"/>
    <property type="match status" value="1"/>
</dbReference>
<feature type="domain" description="FAD dependent oxidoreductase" evidence="2">
    <location>
        <begin position="19"/>
        <end position="366"/>
    </location>
</feature>
<dbReference type="SUPFAM" id="SSF51971">
    <property type="entry name" value="Nucleotide-binding domain"/>
    <property type="match status" value="1"/>
</dbReference>
<dbReference type="Pfam" id="PF01266">
    <property type="entry name" value="DAO"/>
    <property type="match status" value="1"/>
</dbReference>
<protein>
    <submittedName>
        <fullName evidence="3">Glycine oxidase</fullName>
        <ecNumber evidence="3">1.4.3.19</ecNumber>
    </submittedName>
</protein>
<dbReference type="RefSeq" id="WP_354557187.1">
    <property type="nucleotide sequence ID" value="NZ_JBEPMB010000004.1"/>
</dbReference>
<evidence type="ECO:0000256" key="1">
    <source>
        <dbReference type="ARBA" id="ARBA00023002"/>
    </source>
</evidence>
<dbReference type="PANTHER" id="PTHR13847:SF289">
    <property type="entry name" value="GLYCINE OXIDASE"/>
    <property type="match status" value="1"/>
</dbReference>
<dbReference type="GO" id="GO:0043799">
    <property type="term" value="F:glycine oxidase activity"/>
    <property type="evidence" value="ECO:0007669"/>
    <property type="project" value="UniProtKB-EC"/>
</dbReference>
<dbReference type="Gene3D" id="3.50.50.60">
    <property type="entry name" value="FAD/NAD(P)-binding domain"/>
    <property type="match status" value="1"/>
</dbReference>
<name>A0ABV2J1S5_9HYPH</name>
<dbReference type="InterPro" id="IPR006076">
    <property type="entry name" value="FAD-dep_OxRdtase"/>
</dbReference>
<keyword evidence="4" id="KW-1185">Reference proteome</keyword>
<evidence type="ECO:0000313" key="3">
    <source>
        <dbReference type="EMBL" id="MET3614710.1"/>
    </source>
</evidence>